<protein>
    <submittedName>
        <fullName evidence="1">Glycosyl transferase group 1</fullName>
    </submittedName>
</protein>
<dbReference type="Gene3D" id="3.40.50.2000">
    <property type="entry name" value="Glycogen Phosphorylase B"/>
    <property type="match status" value="1"/>
</dbReference>
<proteinExistence type="predicted"/>
<dbReference type="GO" id="GO:0016740">
    <property type="term" value="F:transferase activity"/>
    <property type="evidence" value="ECO:0007669"/>
    <property type="project" value="UniProtKB-KW"/>
</dbReference>
<accession>T1AJ55</accession>
<dbReference type="AlphaFoldDB" id="T1AJ55"/>
<feature type="non-terminal residue" evidence="1">
    <location>
        <position position="195"/>
    </location>
</feature>
<evidence type="ECO:0000313" key="1">
    <source>
        <dbReference type="EMBL" id="EQD56548.1"/>
    </source>
</evidence>
<dbReference type="EMBL" id="AUZZ01003582">
    <property type="protein sequence ID" value="EQD56548.1"/>
    <property type="molecule type" value="Genomic_DNA"/>
</dbReference>
<comment type="caution">
    <text evidence="1">The sequence shown here is derived from an EMBL/GenBank/DDBJ whole genome shotgun (WGS) entry which is preliminary data.</text>
</comment>
<name>T1AJ55_9ZZZZ</name>
<keyword evidence="1" id="KW-0808">Transferase</keyword>
<feature type="non-terminal residue" evidence="1">
    <location>
        <position position="1"/>
    </location>
</feature>
<reference evidence="1" key="1">
    <citation type="submission" date="2013-08" db="EMBL/GenBank/DDBJ databases">
        <authorList>
            <person name="Mendez C."/>
            <person name="Richter M."/>
            <person name="Ferrer M."/>
            <person name="Sanchez J."/>
        </authorList>
    </citation>
    <scope>NUCLEOTIDE SEQUENCE</scope>
</reference>
<gene>
    <name evidence="1" type="ORF">B2A_05197</name>
</gene>
<reference evidence="1" key="2">
    <citation type="journal article" date="2014" name="ISME J.">
        <title>Microbial stratification in low pH oxic and suboxic macroscopic growths along an acid mine drainage.</title>
        <authorList>
            <person name="Mendez-Garcia C."/>
            <person name="Mesa V."/>
            <person name="Sprenger R.R."/>
            <person name="Richter M."/>
            <person name="Diez M.S."/>
            <person name="Solano J."/>
            <person name="Bargiela R."/>
            <person name="Golyshina O.V."/>
            <person name="Manteca A."/>
            <person name="Ramos J.L."/>
            <person name="Gallego J.R."/>
            <person name="Llorente I."/>
            <person name="Martins Dos Santos V.A."/>
            <person name="Jensen O.N."/>
            <person name="Pelaez A.I."/>
            <person name="Sanchez J."/>
            <person name="Ferrer M."/>
        </authorList>
    </citation>
    <scope>NUCLEOTIDE SEQUENCE</scope>
</reference>
<organism evidence="1">
    <name type="scientific">mine drainage metagenome</name>
    <dbReference type="NCBI Taxonomy" id="410659"/>
    <lineage>
        <taxon>unclassified sequences</taxon>
        <taxon>metagenomes</taxon>
        <taxon>ecological metagenomes</taxon>
    </lineage>
</organism>
<sequence>SGGGSRELRIVIRLCISSQTPPLEPKAPPSAAGHHHAWRLGSDYTPNVGGVVPMMRALIHQSVGRWVAPNPRWVALGTSRLPAVLRTDEGYTLETVPFPEAERAPYRRFKDAIWSSFHGPSGLRFPAEDYRAFVNYNYRMADALLRHADDYNLFYVNDFQQILVGGLIGSAAPALLRWHIPVDFKGYSEPVRRFF</sequence>
<dbReference type="SUPFAM" id="SSF53756">
    <property type="entry name" value="UDP-Glycosyltransferase/glycogen phosphorylase"/>
    <property type="match status" value="1"/>
</dbReference>